<feature type="transmembrane region" description="Helical" evidence="6">
    <location>
        <begin position="722"/>
        <end position="744"/>
    </location>
</feature>
<feature type="transmembrane region" description="Helical" evidence="6">
    <location>
        <begin position="533"/>
        <end position="555"/>
    </location>
</feature>
<evidence type="ECO:0000256" key="1">
    <source>
        <dbReference type="ARBA" id="ARBA00004141"/>
    </source>
</evidence>
<evidence type="ECO:0000256" key="5">
    <source>
        <dbReference type="SAM" id="MobiDB-lite"/>
    </source>
</evidence>
<dbReference type="InterPro" id="IPR036024">
    <property type="entry name" value="Somatomedin_B-like_dom_sf"/>
</dbReference>
<dbReference type="PANTHER" id="PTHR45902">
    <property type="entry name" value="LATROPHILIN RECEPTOR-LIKE PROTEIN A"/>
    <property type="match status" value="1"/>
</dbReference>
<protein>
    <recommendedName>
        <fullName evidence="8">G-protein coupled receptors family 2 profile 2 domain-containing protein</fullName>
    </recommendedName>
</protein>
<gene>
    <name evidence="9" type="ORF">BaRGS_00001367</name>
</gene>
<feature type="transmembrane region" description="Helical" evidence="6">
    <location>
        <begin position="605"/>
        <end position="629"/>
    </location>
</feature>
<dbReference type="Pfam" id="PF00002">
    <property type="entry name" value="7tm_2"/>
    <property type="match status" value="1"/>
</dbReference>
<feature type="signal peptide" evidence="7">
    <location>
        <begin position="1"/>
        <end position="21"/>
    </location>
</feature>
<accession>A0ABD0M7W4</accession>
<dbReference type="InterPro" id="IPR000832">
    <property type="entry name" value="GPCR_2_secretin-like"/>
</dbReference>
<keyword evidence="3 6" id="KW-1133">Transmembrane helix</keyword>
<comment type="caution">
    <text evidence="9">The sequence shown here is derived from an EMBL/GenBank/DDBJ whole genome shotgun (WGS) entry which is preliminary data.</text>
</comment>
<dbReference type="PROSITE" id="PS50261">
    <property type="entry name" value="G_PROTEIN_RECEP_F2_4"/>
    <property type="match status" value="1"/>
</dbReference>
<dbReference type="Gene3D" id="1.20.1070.10">
    <property type="entry name" value="Rhodopsin 7-helix transmembrane proteins"/>
    <property type="match status" value="1"/>
</dbReference>
<sequence>MPNTWLLVLLMELLCVEKCILDAMPDKDAPLSHETAKNAAQTVHGVDPSSNSIQHMNFSLMDCEDRWSCSRYEFYKKSLRGYFRFKNCGCDELCVLFKDCCPDYQPAPQTDLRPGDHGGVLDLSHHPLEDAGNGPNSAGDPQRPGSSGGDSLYSTDAAHSPTPEDVYRRYHITPNMFSCLYESGISEVNSVAMVTSCPEEWQGEDVSQLCHNVTDDNDFMQRLPVSGTVTRVLYRNMYCAICHQEEFVYWVPSINCSFHDELPFHANSSFAEAIARSSNCSLHFQPHDSHFGWRPCLDNDVTISSECSATFPMDSEINREIAARCQGDGNVGRMVYGYIWAYRNQYCAMCNHENSTGLFCGQSLVVGPNVDKATRAKLPYSFSILLDINTHSGSSTVGIHHVQRTVQRNQDLTCDVGHVYDPFKDVCRPVTCGPGRRFRDNKCVMMASDNLRTGGSVGGRLDCPIPVKLNETEFRLHEDGTLELLGVNVFYNESQYSLTRSGAFVCVNYSQNYSRQVEDDVMDTTFTFSVAEAVVSSCGICVSLLAMAVTIGVYASLRPLRNIPGQNLLSLVTALFLADLLLLLAPSAGEVPVACAVVAGVMHYLFLAAFVWMNVMALDVWFTFSKVFVKAGDRGKSSKRFVIYSAYAWLTPALFVTSAGLIQALDPESSVSPRYGQGICWLSNKFALLVFFASPLFLLLLLNAVFFVISARNIAPLVPNQILTYSFVVMNTLQGLFIFLSFVLNKRVLGLLKDKFHRKRVKVIKSGSTDQTNLSKSASSANRKLSSSSAKLSHNVIV</sequence>
<keyword evidence="7" id="KW-0732">Signal</keyword>
<reference evidence="9 10" key="1">
    <citation type="journal article" date="2023" name="Sci. Data">
        <title>Genome assembly of the Korean intertidal mud-creeper Batillaria attramentaria.</title>
        <authorList>
            <person name="Patra A.K."/>
            <person name="Ho P.T."/>
            <person name="Jun S."/>
            <person name="Lee S.J."/>
            <person name="Kim Y."/>
            <person name="Won Y.J."/>
        </authorList>
    </citation>
    <scope>NUCLEOTIDE SEQUENCE [LARGE SCALE GENOMIC DNA]</scope>
    <source>
        <strain evidence="9">Wonlab-2016</strain>
    </source>
</reference>
<evidence type="ECO:0000256" key="6">
    <source>
        <dbReference type="SAM" id="Phobius"/>
    </source>
</evidence>
<keyword evidence="10" id="KW-1185">Reference proteome</keyword>
<proteinExistence type="predicted"/>
<comment type="subcellular location">
    <subcellularLocation>
        <location evidence="1">Membrane</location>
        <topology evidence="1">Multi-pass membrane protein</topology>
    </subcellularLocation>
</comment>
<feature type="domain" description="G-protein coupled receptors family 2 profile 2" evidence="8">
    <location>
        <begin position="532"/>
        <end position="714"/>
    </location>
</feature>
<dbReference type="PANTHER" id="PTHR45902:SF4">
    <property type="entry name" value="G-PROTEIN COUPLED RECEPTORS FAMILY 2 PROFILE 2 DOMAIN-CONTAINING PROTEIN"/>
    <property type="match status" value="1"/>
</dbReference>
<evidence type="ECO:0000256" key="7">
    <source>
        <dbReference type="SAM" id="SignalP"/>
    </source>
</evidence>
<feature type="region of interest" description="Disordered" evidence="5">
    <location>
        <begin position="111"/>
        <end position="161"/>
    </location>
</feature>
<feature type="transmembrane region" description="Helical" evidence="6">
    <location>
        <begin position="567"/>
        <end position="585"/>
    </location>
</feature>
<dbReference type="Proteomes" id="UP001519460">
    <property type="component" value="Unassembled WGS sequence"/>
</dbReference>
<organism evidence="9 10">
    <name type="scientific">Batillaria attramentaria</name>
    <dbReference type="NCBI Taxonomy" id="370345"/>
    <lineage>
        <taxon>Eukaryota</taxon>
        <taxon>Metazoa</taxon>
        <taxon>Spiralia</taxon>
        <taxon>Lophotrochozoa</taxon>
        <taxon>Mollusca</taxon>
        <taxon>Gastropoda</taxon>
        <taxon>Caenogastropoda</taxon>
        <taxon>Sorbeoconcha</taxon>
        <taxon>Cerithioidea</taxon>
        <taxon>Batillariidae</taxon>
        <taxon>Batillaria</taxon>
    </lineage>
</organism>
<keyword evidence="2 6" id="KW-0812">Transmembrane</keyword>
<dbReference type="GO" id="GO:0016020">
    <property type="term" value="C:membrane"/>
    <property type="evidence" value="ECO:0007669"/>
    <property type="project" value="UniProtKB-SubCell"/>
</dbReference>
<evidence type="ECO:0000259" key="8">
    <source>
        <dbReference type="PROSITE" id="PS50261"/>
    </source>
</evidence>
<feature type="transmembrane region" description="Helical" evidence="6">
    <location>
        <begin position="685"/>
        <end position="710"/>
    </location>
</feature>
<dbReference type="SUPFAM" id="SSF90188">
    <property type="entry name" value="Somatomedin B domain"/>
    <property type="match status" value="1"/>
</dbReference>
<evidence type="ECO:0000313" key="10">
    <source>
        <dbReference type="Proteomes" id="UP001519460"/>
    </source>
</evidence>
<dbReference type="AlphaFoldDB" id="A0ABD0M7W4"/>
<dbReference type="InterPro" id="IPR017981">
    <property type="entry name" value="GPCR_2-like_7TM"/>
</dbReference>
<feature type="transmembrane region" description="Helical" evidence="6">
    <location>
        <begin position="641"/>
        <end position="665"/>
    </location>
</feature>
<dbReference type="PRINTS" id="PR00249">
    <property type="entry name" value="GPCRSECRETIN"/>
</dbReference>
<dbReference type="InterPro" id="IPR053231">
    <property type="entry name" value="GPCR_LN-TM7"/>
</dbReference>
<evidence type="ECO:0000256" key="2">
    <source>
        <dbReference type="ARBA" id="ARBA00022692"/>
    </source>
</evidence>
<evidence type="ECO:0000313" key="9">
    <source>
        <dbReference type="EMBL" id="KAK7507432.1"/>
    </source>
</evidence>
<evidence type="ECO:0000256" key="4">
    <source>
        <dbReference type="ARBA" id="ARBA00023136"/>
    </source>
</evidence>
<dbReference type="CDD" id="cd15039">
    <property type="entry name" value="7tmB3_Methuselah-like"/>
    <property type="match status" value="1"/>
</dbReference>
<dbReference type="EMBL" id="JACVVK020000004">
    <property type="protein sequence ID" value="KAK7507432.1"/>
    <property type="molecule type" value="Genomic_DNA"/>
</dbReference>
<keyword evidence="4 6" id="KW-0472">Membrane</keyword>
<evidence type="ECO:0000256" key="3">
    <source>
        <dbReference type="ARBA" id="ARBA00022989"/>
    </source>
</evidence>
<name>A0ABD0M7W4_9CAEN</name>
<feature type="chain" id="PRO_5044887537" description="G-protein coupled receptors family 2 profile 2 domain-containing protein" evidence="7">
    <location>
        <begin position="22"/>
        <end position="798"/>
    </location>
</feature>